<dbReference type="VEuPathDB" id="TriTrypDB:TcIL3000_5_180"/>
<feature type="transmembrane region" description="Helical" evidence="1">
    <location>
        <begin position="22"/>
        <end position="52"/>
    </location>
</feature>
<keyword evidence="1" id="KW-1133">Transmembrane helix</keyword>
<sequence>MVEGELQEQAPSFSRSDFMHSFITITIIIIITVISFTALFIHTGACVFLGVFPPFLFPAGRPHLSLPLSVFFLRVFIHPLRVTTFYCVSNDNDSHNSNNNYYWHYFSSSSSSSFPFFVAWDHILCACGGEAAHIIRNRSNRRGVGKRVILISPLPTNQPTSLLPLHTHTRDAVATEVIQIVVPLPPQFAPWWGKQRDTPGRSYFHPRLKERASGGW</sequence>
<accession>G0UMC4</accession>
<keyword evidence="1" id="KW-0812">Transmembrane</keyword>
<gene>
    <name evidence="2" type="ORF">TCIL3000_5_180</name>
</gene>
<evidence type="ECO:0000256" key="1">
    <source>
        <dbReference type="SAM" id="Phobius"/>
    </source>
</evidence>
<dbReference type="AlphaFoldDB" id="G0UMC4"/>
<evidence type="ECO:0000313" key="2">
    <source>
        <dbReference type="EMBL" id="CCC90330.1"/>
    </source>
</evidence>
<dbReference type="EMBL" id="HE575318">
    <property type="protein sequence ID" value="CCC90330.1"/>
    <property type="molecule type" value="Genomic_DNA"/>
</dbReference>
<organism evidence="2">
    <name type="scientific">Trypanosoma congolense (strain IL3000)</name>
    <dbReference type="NCBI Taxonomy" id="1068625"/>
    <lineage>
        <taxon>Eukaryota</taxon>
        <taxon>Discoba</taxon>
        <taxon>Euglenozoa</taxon>
        <taxon>Kinetoplastea</taxon>
        <taxon>Metakinetoplastina</taxon>
        <taxon>Trypanosomatida</taxon>
        <taxon>Trypanosomatidae</taxon>
        <taxon>Trypanosoma</taxon>
        <taxon>Nannomonas</taxon>
    </lineage>
</organism>
<proteinExistence type="predicted"/>
<reference evidence="2" key="1">
    <citation type="journal article" date="2012" name="Proc. Natl. Acad. Sci. U.S.A.">
        <title>Antigenic diversity is generated by distinct evolutionary mechanisms in African trypanosome species.</title>
        <authorList>
            <person name="Jackson A.P."/>
            <person name="Berry A."/>
            <person name="Aslett M."/>
            <person name="Allison H.C."/>
            <person name="Burton P."/>
            <person name="Vavrova-Anderson J."/>
            <person name="Brown R."/>
            <person name="Browne H."/>
            <person name="Corton N."/>
            <person name="Hauser H."/>
            <person name="Gamble J."/>
            <person name="Gilderthorp R."/>
            <person name="Marcello L."/>
            <person name="McQuillan J."/>
            <person name="Otto T.D."/>
            <person name="Quail M.A."/>
            <person name="Sanders M.J."/>
            <person name="van Tonder A."/>
            <person name="Ginger M.L."/>
            <person name="Field M.C."/>
            <person name="Barry J.D."/>
            <person name="Hertz-Fowler C."/>
            <person name="Berriman M."/>
        </authorList>
    </citation>
    <scope>NUCLEOTIDE SEQUENCE</scope>
    <source>
        <strain evidence="2">IL3000</strain>
    </source>
</reference>
<keyword evidence="1" id="KW-0472">Membrane</keyword>
<name>G0UMC4_TRYCI</name>
<protein>
    <submittedName>
        <fullName evidence="2">Uncharacterized protein TCIL3000_5_180</fullName>
    </submittedName>
</protein>